<sequence>MVANTTRPSAPHAVGAPPGRSPAEIYFEVLTFYARQMRLLEALRIEDYAATFTEDAVIEHKHRGERAEGRAEMLQAMRAALPRYEGVVVRHWFDHILVEPGNDETYSVSYFSLVTRTDTEGGVTLEPTFTVEDVLVRERGELLTKSRSIRRDSPVEAAS</sequence>
<evidence type="ECO:0000313" key="3">
    <source>
        <dbReference type="Proteomes" id="UP000238362"/>
    </source>
</evidence>
<evidence type="ECO:0000313" key="2">
    <source>
        <dbReference type="EMBL" id="PRX51434.1"/>
    </source>
</evidence>
<organism evidence="2 3">
    <name type="scientific">Prauserella shujinwangii</name>
    <dbReference type="NCBI Taxonomy" id="1453103"/>
    <lineage>
        <taxon>Bacteria</taxon>
        <taxon>Bacillati</taxon>
        <taxon>Actinomycetota</taxon>
        <taxon>Actinomycetes</taxon>
        <taxon>Pseudonocardiales</taxon>
        <taxon>Pseudonocardiaceae</taxon>
        <taxon>Prauserella</taxon>
    </lineage>
</organism>
<dbReference type="InterPro" id="IPR032710">
    <property type="entry name" value="NTF2-like_dom_sf"/>
</dbReference>
<dbReference type="Proteomes" id="UP000238362">
    <property type="component" value="Unassembled WGS sequence"/>
</dbReference>
<feature type="domain" description="SnoaL-like" evidence="1">
    <location>
        <begin position="28"/>
        <end position="147"/>
    </location>
</feature>
<proteinExistence type="predicted"/>
<dbReference type="SUPFAM" id="SSF54427">
    <property type="entry name" value="NTF2-like"/>
    <property type="match status" value="1"/>
</dbReference>
<reference evidence="2 3" key="1">
    <citation type="submission" date="2018-03" db="EMBL/GenBank/DDBJ databases">
        <title>Genomic Encyclopedia of Type Strains, Phase III (KMG-III): the genomes of soil and plant-associated and newly described type strains.</title>
        <authorList>
            <person name="Whitman W."/>
        </authorList>
    </citation>
    <scope>NUCLEOTIDE SEQUENCE [LARGE SCALE GENOMIC DNA]</scope>
    <source>
        <strain evidence="2 3">CGMCC 4.7125</strain>
    </source>
</reference>
<dbReference type="Gene3D" id="3.10.450.50">
    <property type="match status" value="1"/>
</dbReference>
<evidence type="ECO:0000259" key="1">
    <source>
        <dbReference type="Pfam" id="PF13577"/>
    </source>
</evidence>
<accession>A0A2T0M3V3</accession>
<comment type="caution">
    <text evidence="2">The sequence shown here is derived from an EMBL/GenBank/DDBJ whole genome shotgun (WGS) entry which is preliminary data.</text>
</comment>
<dbReference type="Pfam" id="PF13577">
    <property type="entry name" value="SnoaL_4"/>
    <property type="match status" value="1"/>
</dbReference>
<dbReference type="RefSeq" id="WP_106176892.1">
    <property type="nucleotide sequence ID" value="NZ_PVNH01000001.1"/>
</dbReference>
<protein>
    <submittedName>
        <fullName evidence="2">Actinorhodin biosynthesis protein ActVIA</fullName>
    </submittedName>
</protein>
<name>A0A2T0M3V3_9PSEU</name>
<gene>
    <name evidence="2" type="ORF">B0I33_101588</name>
</gene>
<dbReference type="OrthoDB" id="9130903at2"/>
<dbReference type="AlphaFoldDB" id="A0A2T0M3V3"/>
<dbReference type="EMBL" id="PVNH01000001">
    <property type="protein sequence ID" value="PRX51434.1"/>
    <property type="molecule type" value="Genomic_DNA"/>
</dbReference>
<dbReference type="InterPro" id="IPR037401">
    <property type="entry name" value="SnoaL-like"/>
</dbReference>
<keyword evidence="3" id="KW-1185">Reference proteome</keyword>